<comment type="caution">
    <text evidence="1">The sequence shown here is derived from an EMBL/GenBank/DDBJ whole genome shotgun (WGS) entry which is preliminary data.</text>
</comment>
<dbReference type="RefSeq" id="WP_307259865.1">
    <property type="nucleotide sequence ID" value="NZ_JAUSVL010000001.1"/>
</dbReference>
<organism evidence="1 2">
    <name type="scientific">Oligosphaera ethanolica</name>
    <dbReference type="NCBI Taxonomy" id="760260"/>
    <lineage>
        <taxon>Bacteria</taxon>
        <taxon>Pseudomonadati</taxon>
        <taxon>Lentisphaerota</taxon>
        <taxon>Oligosphaeria</taxon>
        <taxon>Oligosphaerales</taxon>
        <taxon>Oligosphaeraceae</taxon>
        <taxon>Oligosphaera</taxon>
    </lineage>
</organism>
<evidence type="ECO:0000313" key="1">
    <source>
        <dbReference type="EMBL" id="MDQ0288538.1"/>
    </source>
</evidence>
<accession>A0AAE4AN43</accession>
<evidence type="ECO:0008006" key="3">
    <source>
        <dbReference type="Google" id="ProtNLM"/>
    </source>
</evidence>
<name>A0AAE4AN43_9BACT</name>
<evidence type="ECO:0000313" key="2">
    <source>
        <dbReference type="Proteomes" id="UP001238163"/>
    </source>
</evidence>
<dbReference type="EMBL" id="JAUSVL010000001">
    <property type="protein sequence ID" value="MDQ0288538.1"/>
    <property type="molecule type" value="Genomic_DNA"/>
</dbReference>
<gene>
    <name evidence="1" type="ORF">J3R75_000645</name>
</gene>
<proteinExistence type="predicted"/>
<dbReference type="AlphaFoldDB" id="A0AAE4AN43"/>
<dbReference type="Gene3D" id="3.20.20.80">
    <property type="entry name" value="Glycosidases"/>
    <property type="match status" value="1"/>
</dbReference>
<reference evidence="1" key="1">
    <citation type="submission" date="2023-07" db="EMBL/GenBank/DDBJ databases">
        <title>Genomic Encyclopedia of Type Strains, Phase IV (KMG-IV): sequencing the most valuable type-strain genomes for metagenomic binning, comparative biology and taxonomic classification.</title>
        <authorList>
            <person name="Goeker M."/>
        </authorList>
    </citation>
    <scope>NUCLEOTIDE SEQUENCE</scope>
    <source>
        <strain evidence="1">DSM 24202</strain>
    </source>
</reference>
<protein>
    <recommendedName>
        <fullName evidence="3">Glycoside hydrolase family 42 N-terminal domain-containing protein</fullName>
    </recommendedName>
</protein>
<dbReference type="Proteomes" id="UP001238163">
    <property type="component" value="Unassembled WGS sequence"/>
</dbReference>
<sequence>MRRFAQAGVDTICFLPANTVNSLGQPYSSYPPIWHWYERYDFASLDRQIADLQEASPGASLICIVDLNSPAWLSRQLSLAHESGDSFTHLSECLANPRWQQAVKRYLGEFLRHCETHHADRIVAYVLACGHTDEWFDHNGEICGLLKEQAYQAWRQEKQLPPQAPPSAKALNSPDYDDLLFDPAQSPGVFAYRRFCNELIGKSICEFAAEARRAIRPQAEIGVFYGYVMTRLGAAESGHLCYERVLQCPDIDFIISPGSYGDRAMGGGGGWLGCAGSEKLAGKNHLHECDQRTHTHNRRLSPYVSLEVPHWQDSREDLAGIKREFALALVNRASLWWFDMWGGFYQEPALFEAFRRMKDLYARWVDCPSRPIAQTALIVDPDALYYFTQRSPRQKGFQTHARQQLNRLGAPFACYCFNDIPRIPNLADIKFFVFACQWEITSEKADVLRRYVLKDKRVVLWLYAPGLSDGMSLDPNRVKLWTGTTAAEQTDLGNRALHDPPRTTQQAGGSTVEETGLSACAMDGWTSAFLPTPDALTPAMLKQLARQARVHLYTDAEVPIYADHQLLAIHSAHDGIITIRLPNTCQHITDLFSGKCVASNSNTFDWHPNAPDSALFALHNDKDD</sequence>
<keyword evidence="2" id="KW-1185">Reference proteome</keyword>